<feature type="compositionally biased region" description="Basic and acidic residues" evidence="1">
    <location>
        <begin position="1"/>
        <end position="14"/>
    </location>
</feature>
<dbReference type="EMBL" id="JAINUF010000009">
    <property type="protein sequence ID" value="KAJ8350581.1"/>
    <property type="molecule type" value="Genomic_DNA"/>
</dbReference>
<feature type="region of interest" description="Disordered" evidence="1">
    <location>
        <begin position="1"/>
        <end position="31"/>
    </location>
</feature>
<evidence type="ECO:0000313" key="3">
    <source>
        <dbReference type="Proteomes" id="UP001152622"/>
    </source>
</evidence>
<proteinExistence type="predicted"/>
<name>A0A9Q1F431_SYNKA</name>
<accession>A0A9Q1F431</accession>
<keyword evidence="3" id="KW-1185">Reference proteome</keyword>
<sequence length="109" mass="11460">MSLVERRREGDYARGENGNGAGIFLNRGTGSDVRREPGSLLLDNGPNEASPATSAALGPLSITDAFALNVTPTLPQCSLSLVHTSPGFARKPKTVCGFQGPTDPIRIRP</sequence>
<reference evidence="2" key="1">
    <citation type="journal article" date="2023" name="Science">
        <title>Genome structures resolve the early diversification of teleost fishes.</title>
        <authorList>
            <person name="Parey E."/>
            <person name="Louis A."/>
            <person name="Montfort J."/>
            <person name="Bouchez O."/>
            <person name="Roques C."/>
            <person name="Iampietro C."/>
            <person name="Lluch J."/>
            <person name="Castinel A."/>
            <person name="Donnadieu C."/>
            <person name="Desvignes T."/>
            <person name="Floi Bucao C."/>
            <person name="Jouanno E."/>
            <person name="Wen M."/>
            <person name="Mejri S."/>
            <person name="Dirks R."/>
            <person name="Jansen H."/>
            <person name="Henkel C."/>
            <person name="Chen W.J."/>
            <person name="Zahm M."/>
            <person name="Cabau C."/>
            <person name="Klopp C."/>
            <person name="Thompson A.W."/>
            <person name="Robinson-Rechavi M."/>
            <person name="Braasch I."/>
            <person name="Lecointre G."/>
            <person name="Bobe J."/>
            <person name="Postlethwait J.H."/>
            <person name="Berthelot C."/>
            <person name="Roest Crollius H."/>
            <person name="Guiguen Y."/>
        </authorList>
    </citation>
    <scope>NUCLEOTIDE SEQUENCE</scope>
    <source>
        <strain evidence="2">WJC10195</strain>
    </source>
</reference>
<gene>
    <name evidence="2" type="ORF">SKAU_G00257110</name>
</gene>
<organism evidence="2 3">
    <name type="scientific">Synaphobranchus kaupii</name>
    <name type="common">Kaup's arrowtooth eel</name>
    <dbReference type="NCBI Taxonomy" id="118154"/>
    <lineage>
        <taxon>Eukaryota</taxon>
        <taxon>Metazoa</taxon>
        <taxon>Chordata</taxon>
        <taxon>Craniata</taxon>
        <taxon>Vertebrata</taxon>
        <taxon>Euteleostomi</taxon>
        <taxon>Actinopterygii</taxon>
        <taxon>Neopterygii</taxon>
        <taxon>Teleostei</taxon>
        <taxon>Anguilliformes</taxon>
        <taxon>Synaphobranchidae</taxon>
        <taxon>Synaphobranchus</taxon>
    </lineage>
</organism>
<evidence type="ECO:0000313" key="2">
    <source>
        <dbReference type="EMBL" id="KAJ8350581.1"/>
    </source>
</evidence>
<dbReference type="Proteomes" id="UP001152622">
    <property type="component" value="Chromosome 9"/>
</dbReference>
<evidence type="ECO:0000256" key="1">
    <source>
        <dbReference type="SAM" id="MobiDB-lite"/>
    </source>
</evidence>
<protein>
    <submittedName>
        <fullName evidence="2">Uncharacterized protein</fullName>
    </submittedName>
</protein>
<comment type="caution">
    <text evidence="2">The sequence shown here is derived from an EMBL/GenBank/DDBJ whole genome shotgun (WGS) entry which is preliminary data.</text>
</comment>
<dbReference type="AlphaFoldDB" id="A0A9Q1F431"/>